<evidence type="ECO:0000313" key="2">
    <source>
        <dbReference type="Proteomes" id="UP000328092"/>
    </source>
</evidence>
<dbReference type="Proteomes" id="UP000328092">
    <property type="component" value="Unassembled WGS sequence"/>
</dbReference>
<name>A0A508T8M6_9BRAD</name>
<reference evidence="1" key="1">
    <citation type="submission" date="2019-02" db="EMBL/GenBank/DDBJ databases">
        <authorList>
            <person name="Pothier F.J."/>
        </authorList>
    </citation>
    <scope>NUCLEOTIDE SEQUENCE</scope>
    <source>
        <strain evidence="1">CI-1B</strain>
    </source>
</reference>
<accession>A0A508T8M6</accession>
<comment type="caution">
    <text evidence="1">The sequence shown here is derived from an EMBL/GenBank/DDBJ whole genome shotgun (WGS) entry which is preliminary data.</text>
</comment>
<dbReference type="RefSeq" id="WP_139486144.1">
    <property type="nucleotide sequence ID" value="NZ_CAADFB020000041.1"/>
</dbReference>
<evidence type="ECO:0000313" key="1">
    <source>
        <dbReference type="EMBL" id="VIO70541.1"/>
    </source>
</evidence>
<sequence length="276" mass="31742">MPGSERDLLSQPEGFDAEVYRKHFAPYPWTHIRGFRELFELLFLQPNIGSDLEAIEFMKGLWPQIVRRVPAEWRAFDFRNAHWSVCNSRQIEWVYMGKPARLDRSCHAAIALQIAFEFADNDVVRGLNVLDYLELVPATFALDNISAVAKTWLKGAVRPEHVEYDRTLFEGLIKSLCPEDGQDEQRGRVQKAKTFLSNVADGHALTFENADLIKRHLPSGWGSPRIVPLQSRKDGKRRDSGVKLRCCDFESEFVKLDQARFEQLRQRAAEARRQAG</sequence>
<dbReference type="EMBL" id="CAADFC020000011">
    <property type="protein sequence ID" value="VIO70541.1"/>
    <property type="molecule type" value="Genomic_DNA"/>
</dbReference>
<organism evidence="1 2">
    <name type="scientific">Bradyrhizobium ivorense</name>
    <dbReference type="NCBI Taxonomy" id="2511166"/>
    <lineage>
        <taxon>Bacteria</taxon>
        <taxon>Pseudomonadati</taxon>
        <taxon>Pseudomonadota</taxon>
        <taxon>Alphaproteobacteria</taxon>
        <taxon>Hyphomicrobiales</taxon>
        <taxon>Nitrobacteraceae</taxon>
        <taxon>Bradyrhizobium</taxon>
    </lineage>
</organism>
<dbReference type="AlphaFoldDB" id="A0A508T8M6"/>
<proteinExistence type="predicted"/>
<protein>
    <submittedName>
        <fullName evidence="1">Uncharacterized protein</fullName>
    </submittedName>
</protein>
<gene>
    <name evidence="1" type="ORF">CI1B_31950</name>
</gene>
<keyword evidence="2" id="KW-1185">Reference proteome</keyword>